<dbReference type="Gene3D" id="3.30.420.610">
    <property type="entry name" value="LOTUS domain-like"/>
    <property type="match status" value="1"/>
</dbReference>
<feature type="region of interest" description="Disordered" evidence="1">
    <location>
        <begin position="346"/>
        <end position="375"/>
    </location>
</feature>
<dbReference type="EnsemblMetazoa" id="GPAI040819-RA">
    <property type="protein sequence ID" value="GPAI040819-PA"/>
    <property type="gene ID" value="GPAI040819"/>
</dbReference>
<reference evidence="3" key="1">
    <citation type="submission" date="2014-03" db="EMBL/GenBank/DDBJ databases">
        <authorList>
            <person name="Aksoy S."/>
            <person name="Warren W."/>
            <person name="Wilson R.K."/>
        </authorList>
    </citation>
    <scope>NUCLEOTIDE SEQUENCE [LARGE SCALE GENOMIC DNA]</scope>
    <source>
        <strain evidence="3">IAEA</strain>
    </source>
</reference>
<proteinExistence type="predicted"/>
<sequence length="937" mass="106142">MLITSILINFYFCSPFKCLSNSKATNIVNQVERKTSYYRNTFLNGLTKIRVNQKKVNLSMCIRLHSRLPLITSPGCLKLSDSRKLPNRTDMTYLPLRHWLTISTAGSLRLQTNVEAVLSASDLFQTVWVKEECIQFLKSNLSRRNCFRGRKFVVKNLGEVPIVDVGELPMGEVPVEENVGDVPVEKVPSEQLEDFPGFEETRENEYNEEPTTSAEARLKSRRREKQTEKRRARDIGDAYNGEATAFTFAFCRFSSHKHTKLNNSTLTMSGNNSCNKYQLKHIASVVRALVNSCKPPCFLREIIKDYDEFEGSSLRYRSLGYTTTAEELLAETGEFSFECRNGDTVVTAKPNEKSGQKTAPPSPERDEYYKSRKRPGFHDSRESICYLLKLIRRLDTVPGKAYANLCSYAWYAHKLPNAVENLCKPVKKTLAQNLECSEFIPLVRQHAMCEFLVAFQHHQAKYVLKVPELQKMMDPLAAISAEEYNTPIPIFEYICGFSPTITPTGDKVYWNLPSVAIPKAEEVHNNRTLRSGSFFPVTAENHNVYECYISPYITSQYVIETANHPPNSRRYEWAPLPIGWFPANGVPNENLLGYQPIQRLHPDAIRKGNECTFDDGDTITGRLCHSAYAMNLTSGVLGTLPTIKCTKALFKPKDNAASFVYKERINEEFPAAVLWDEPATLKSPFSFSSSTANRANYSAYKRKRDVTAIGACYLIAGIPPDNWDESRNHNFEIIINKMVFIPDEIFSELLQSYPELWSLEKGVGKVNWAVLGRGLADQLSERTEDKLHGCDVGRKSLTAKEHRTLLVCGVRSLLTPFNMVLSAYPMVPNATGCSHFIEENIEYAVAIGLEVKAVGLRQKRPKSQYTTQMRRDTKLYDFSSGKKVAARKATVWQHWRSRGAKVECGVRKTHIEVMQLFSPAPLAMSTMAKKRGLISSE</sequence>
<dbReference type="Proteomes" id="UP000092445">
    <property type="component" value="Unassembled WGS sequence"/>
</dbReference>
<dbReference type="STRING" id="7398.A0A1B0AC58"/>
<name>A0A1B0AC58_GLOPL</name>
<protein>
    <recommendedName>
        <fullName evidence="4">HTH OST-type domain-containing protein</fullName>
    </recommendedName>
</protein>
<evidence type="ECO:0000313" key="3">
    <source>
        <dbReference type="Proteomes" id="UP000092445"/>
    </source>
</evidence>
<dbReference type="AlphaFoldDB" id="A0A1B0AC58"/>
<feature type="compositionally biased region" description="Basic and acidic residues" evidence="1">
    <location>
        <begin position="363"/>
        <end position="375"/>
    </location>
</feature>
<accession>A0A1B0AC58</accession>
<reference evidence="2" key="2">
    <citation type="submission" date="2020-05" db="UniProtKB">
        <authorList>
            <consortium name="EnsemblMetazoa"/>
        </authorList>
    </citation>
    <scope>IDENTIFICATION</scope>
    <source>
        <strain evidence="2">IAEA</strain>
    </source>
</reference>
<evidence type="ECO:0000256" key="1">
    <source>
        <dbReference type="SAM" id="MobiDB-lite"/>
    </source>
</evidence>
<dbReference type="VEuPathDB" id="VectorBase:GPAI040819"/>
<keyword evidence="3" id="KW-1185">Reference proteome</keyword>
<dbReference type="InterPro" id="IPR041966">
    <property type="entry name" value="LOTUS-like"/>
</dbReference>
<evidence type="ECO:0008006" key="4">
    <source>
        <dbReference type="Google" id="ProtNLM"/>
    </source>
</evidence>
<feature type="region of interest" description="Disordered" evidence="1">
    <location>
        <begin position="190"/>
        <end position="232"/>
    </location>
</feature>
<organism evidence="2 3">
    <name type="scientific">Glossina pallidipes</name>
    <name type="common">Tsetse fly</name>
    <dbReference type="NCBI Taxonomy" id="7398"/>
    <lineage>
        <taxon>Eukaryota</taxon>
        <taxon>Metazoa</taxon>
        <taxon>Ecdysozoa</taxon>
        <taxon>Arthropoda</taxon>
        <taxon>Hexapoda</taxon>
        <taxon>Insecta</taxon>
        <taxon>Pterygota</taxon>
        <taxon>Neoptera</taxon>
        <taxon>Endopterygota</taxon>
        <taxon>Diptera</taxon>
        <taxon>Brachycera</taxon>
        <taxon>Muscomorpha</taxon>
        <taxon>Hippoboscoidea</taxon>
        <taxon>Glossinidae</taxon>
        <taxon>Glossina</taxon>
    </lineage>
</organism>
<evidence type="ECO:0000313" key="2">
    <source>
        <dbReference type="EnsemblMetazoa" id="GPAI040819-PA"/>
    </source>
</evidence>